<name>A0AAE3MCW7_9BACT</name>
<dbReference type="PANTHER" id="PTHR34220">
    <property type="entry name" value="SENSOR HISTIDINE KINASE YPDA"/>
    <property type="match status" value="1"/>
</dbReference>
<organism evidence="4 5">
    <name type="scientific">Plebeiibacterium marinum</name>
    <dbReference type="NCBI Taxonomy" id="2992111"/>
    <lineage>
        <taxon>Bacteria</taxon>
        <taxon>Pseudomonadati</taxon>
        <taxon>Bacteroidota</taxon>
        <taxon>Bacteroidia</taxon>
        <taxon>Marinilabiliales</taxon>
        <taxon>Marinilabiliaceae</taxon>
        <taxon>Plebeiibacterium</taxon>
    </lineage>
</organism>
<feature type="transmembrane region" description="Helical" evidence="2">
    <location>
        <begin position="12"/>
        <end position="31"/>
    </location>
</feature>
<feature type="coiled-coil region" evidence="1">
    <location>
        <begin position="135"/>
        <end position="162"/>
    </location>
</feature>
<keyword evidence="5" id="KW-1185">Reference proteome</keyword>
<dbReference type="RefSeq" id="WP_301198897.1">
    <property type="nucleotide sequence ID" value="NZ_JAPDPI010000012.1"/>
</dbReference>
<keyword evidence="4" id="KW-0808">Transferase</keyword>
<accession>A0AAE3MCW7</accession>
<feature type="transmembrane region" description="Helical" evidence="2">
    <location>
        <begin position="51"/>
        <end position="69"/>
    </location>
</feature>
<keyword evidence="2" id="KW-1133">Transmembrane helix</keyword>
<dbReference type="EMBL" id="JAPDPI010000012">
    <property type="protein sequence ID" value="MCW3805526.1"/>
    <property type="molecule type" value="Genomic_DNA"/>
</dbReference>
<dbReference type="Pfam" id="PF06580">
    <property type="entry name" value="His_kinase"/>
    <property type="match status" value="1"/>
</dbReference>
<evidence type="ECO:0000313" key="5">
    <source>
        <dbReference type="Proteomes" id="UP001207408"/>
    </source>
</evidence>
<evidence type="ECO:0000256" key="2">
    <source>
        <dbReference type="SAM" id="Phobius"/>
    </source>
</evidence>
<dbReference type="GO" id="GO:0016020">
    <property type="term" value="C:membrane"/>
    <property type="evidence" value="ECO:0007669"/>
    <property type="project" value="InterPro"/>
</dbReference>
<comment type="caution">
    <text evidence="4">The sequence shown here is derived from an EMBL/GenBank/DDBJ whole genome shotgun (WGS) entry which is preliminary data.</text>
</comment>
<feature type="domain" description="Signal transduction histidine kinase internal region" evidence="3">
    <location>
        <begin position="155"/>
        <end position="233"/>
    </location>
</feature>
<dbReference type="AlphaFoldDB" id="A0AAE3MCW7"/>
<keyword evidence="2" id="KW-0472">Membrane</keyword>
<reference evidence="4" key="1">
    <citation type="submission" date="2022-10" db="EMBL/GenBank/DDBJ databases">
        <authorList>
            <person name="Yu W.X."/>
        </authorList>
    </citation>
    <scope>NUCLEOTIDE SEQUENCE</scope>
    <source>
        <strain evidence="4">D04</strain>
    </source>
</reference>
<protein>
    <submittedName>
        <fullName evidence="4">Histidine kinase</fullName>
    </submittedName>
</protein>
<dbReference type="InterPro" id="IPR010559">
    <property type="entry name" value="Sig_transdc_His_kin_internal"/>
</dbReference>
<gene>
    <name evidence="4" type="ORF">OM074_07785</name>
</gene>
<evidence type="ECO:0000313" key="4">
    <source>
        <dbReference type="EMBL" id="MCW3805526.1"/>
    </source>
</evidence>
<feature type="transmembrane region" description="Helical" evidence="2">
    <location>
        <begin position="81"/>
        <end position="100"/>
    </location>
</feature>
<proteinExistence type="predicted"/>
<keyword evidence="1" id="KW-0175">Coiled coil</keyword>
<dbReference type="PANTHER" id="PTHR34220:SF7">
    <property type="entry name" value="SENSOR HISTIDINE KINASE YPDA"/>
    <property type="match status" value="1"/>
</dbReference>
<evidence type="ECO:0000259" key="3">
    <source>
        <dbReference type="Pfam" id="PF06580"/>
    </source>
</evidence>
<dbReference type="InterPro" id="IPR050640">
    <property type="entry name" value="Bact_2-comp_sensor_kinase"/>
</dbReference>
<dbReference type="Proteomes" id="UP001207408">
    <property type="component" value="Unassembled WGS sequence"/>
</dbReference>
<keyword evidence="2" id="KW-0812">Transmembrane</keyword>
<evidence type="ECO:0000256" key="1">
    <source>
        <dbReference type="SAM" id="Coils"/>
    </source>
</evidence>
<feature type="transmembrane region" description="Helical" evidence="2">
    <location>
        <begin position="112"/>
        <end position="134"/>
    </location>
</feature>
<dbReference type="GO" id="GO:0000155">
    <property type="term" value="F:phosphorelay sensor kinase activity"/>
    <property type="evidence" value="ECO:0007669"/>
    <property type="project" value="InterPro"/>
</dbReference>
<keyword evidence="4" id="KW-0418">Kinase</keyword>
<sequence>MKFLNNYNPYKLIIISLLGSAFIVYPNIAWLPWKLGYLEGHARITHINFFIFRYIYFSILIGLLVHVNLRKITTLVFGNRFFRNLMISTIAYLIYLSVSYSFCSHADCFGSILIFQFIVMCFLCSFVGHVYFMYKDQHKKDLEIEQLKVENLQSRCDALANQINPHFFFNSLNSITALVRKKNDTNTLEFVNKLSDVFRYILKSEKKGLVSLGEELHFIESFRYMLEVRFANKIEFKIDINDKQKELKLPSLSLLPLIDNIVVHNTIDSENKMLVSIRINEKDELEVSNPIHPKLSPNVTNGTGLKNLENRFQLLMDKKVIVLNDGISFTVCLPLKY</sequence>